<evidence type="ECO:0000256" key="11">
    <source>
        <dbReference type="ARBA" id="ARBA00023065"/>
    </source>
</evidence>
<dbReference type="GO" id="GO:0046930">
    <property type="term" value="C:pore complex"/>
    <property type="evidence" value="ECO:0007669"/>
    <property type="project" value="UniProtKB-KW"/>
</dbReference>
<evidence type="ECO:0000256" key="10">
    <source>
        <dbReference type="ARBA" id="ARBA00022805"/>
    </source>
</evidence>
<accession>A0A834ZWV5</accession>
<dbReference type="PANTHER" id="PTHR35284:SF1">
    <property type="entry name" value="OUTER ENVELOPE PORE PROTEIN 24A, CHLOROPLASTIC-RELATED"/>
    <property type="match status" value="1"/>
</dbReference>
<keyword evidence="12" id="KW-0626">Porin</keyword>
<dbReference type="GO" id="GO:0022843">
    <property type="term" value="F:voltage-gated monoatomic cation channel activity"/>
    <property type="evidence" value="ECO:0007669"/>
    <property type="project" value="InterPro"/>
</dbReference>
<comment type="caution">
    <text evidence="16">The sequence shown here is derived from an EMBL/GenBank/DDBJ whole genome shotgun (WGS) entry which is preliminary data.</text>
</comment>
<proteinExistence type="predicted"/>
<evidence type="ECO:0000256" key="13">
    <source>
        <dbReference type="ARBA" id="ARBA00023136"/>
    </source>
</evidence>
<name>A0A834ZWV5_9POAL</name>
<evidence type="ECO:0000256" key="3">
    <source>
        <dbReference type="ARBA" id="ARBA00004441"/>
    </source>
</evidence>
<evidence type="ECO:0000256" key="8">
    <source>
        <dbReference type="ARBA" id="ARBA00022640"/>
    </source>
</evidence>
<dbReference type="AlphaFoldDB" id="A0A834ZWV5"/>
<sequence>MKATVKGRFEATRPRPPPLSTSPPRRRPPPQGLRHRGRLRQRALPQGPHPHPREARRLPHRPQATQPGCALPVHELGARARQARQPHLHPLHHLRHGQPPPPAVPPSRTALDCSVTFDPANKVNFSHALGSGGCRVKYTYSHGAERLTTIEPLFDTKKNAWEFALTRNFREATPSRAPTTPPTKLLGPRVEQRLQGRRILPRFAFHSTCYYYCLPWTLYILLLLLPIYPA</sequence>
<feature type="transmembrane region" description="Helical" evidence="15">
    <location>
        <begin position="209"/>
        <end position="228"/>
    </location>
</feature>
<evidence type="ECO:0000256" key="4">
    <source>
        <dbReference type="ARBA" id="ARBA00011593"/>
    </source>
</evidence>
<dbReference type="GO" id="GO:0034426">
    <property type="term" value="C:etioplast membrane"/>
    <property type="evidence" value="ECO:0007669"/>
    <property type="project" value="UniProtKB-SubCell"/>
</dbReference>
<protein>
    <submittedName>
        <fullName evidence="16">Uncharacterized protein</fullName>
    </submittedName>
</protein>
<keyword evidence="6" id="KW-1134">Transmembrane beta strand</keyword>
<evidence type="ECO:0000256" key="7">
    <source>
        <dbReference type="ARBA" id="ARBA00022528"/>
    </source>
</evidence>
<dbReference type="OrthoDB" id="1185978at2759"/>
<feature type="compositionally biased region" description="Basic residues" evidence="14">
    <location>
        <begin position="24"/>
        <end position="41"/>
    </location>
</feature>
<keyword evidence="9 15" id="KW-0812">Transmembrane</keyword>
<gene>
    <name evidence="16" type="ORF">HU200_066592</name>
</gene>
<evidence type="ECO:0000256" key="5">
    <source>
        <dbReference type="ARBA" id="ARBA00022448"/>
    </source>
</evidence>
<reference evidence="16" key="1">
    <citation type="submission" date="2020-07" db="EMBL/GenBank/DDBJ databases">
        <title>Genome sequence and genetic diversity analysis of an under-domesticated orphan crop, white fonio (Digitaria exilis).</title>
        <authorList>
            <person name="Bennetzen J.L."/>
            <person name="Chen S."/>
            <person name="Ma X."/>
            <person name="Wang X."/>
            <person name="Yssel A.E.J."/>
            <person name="Chaluvadi S.R."/>
            <person name="Johnson M."/>
            <person name="Gangashetty P."/>
            <person name="Hamidou F."/>
            <person name="Sanogo M.D."/>
            <person name="Zwaenepoel A."/>
            <person name="Wallace J."/>
            <person name="Van De Peer Y."/>
            <person name="Van Deynze A."/>
        </authorList>
    </citation>
    <scope>NUCLEOTIDE SEQUENCE</scope>
    <source>
        <tissue evidence="16">Leaves</tissue>
    </source>
</reference>
<keyword evidence="11" id="KW-0406">Ion transport</keyword>
<dbReference type="GO" id="GO:0034765">
    <property type="term" value="P:regulation of monoatomic ion transmembrane transport"/>
    <property type="evidence" value="ECO:0007669"/>
    <property type="project" value="InterPro"/>
</dbReference>
<keyword evidence="15" id="KW-1133">Transmembrane helix</keyword>
<evidence type="ECO:0000313" key="16">
    <source>
        <dbReference type="EMBL" id="KAF8643954.1"/>
    </source>
</evidence>
<evidence type="ECO:0000256" key="15">
    <source>
        <dbReference type="SAM" id="Phobius"/>
    </source>
</evidence>
<dbReference type="PANTHER" id="PTHR35284">
    <property type="entry name" value="OUTER ENVELOPE PORE PROTEIN 24A, CHLOROPLASTIC-RELATED"/>
    <property type="match status" value="1"/>
</dbReference>
<evidence type="ECO:0000313" key="17">
    <source>
        <dbReference type="Proteomes" id="UP000636709"/>
    </source>
</evidence>
<dbReference type="InterPro" id="IPR034626">
    <property type="entry name" value="OEP24"/>
</dbReference>
<comment type="function">
    <text evidence="1">High-conductance voltage-dependent solute channel with a slight selectivity for cations transporting triosephosphates, dicarboxylic acids, ATP, inorganic phosphate (Pi), sugars, and positively or negatively charged amino acids.</text>
</comment>
<evidence type="ECO:0000256" key="1">
    <source>
        <dbReference type="ARBA" id="ARBA00002327"/>
    </source>
</evidence>
<keyword evidence="17" id="KW-1185">Reference proteome</keyword>
<dbReference type="GO" id="GO:0009707">
    <property type="term" value="C:chloroplast outer membrane"/>
    <property type="evidence" value="ECO:0007669"/>
    <property type="project" value="UniProtKB-SubCell"/>
</dbReference>
<evidence type="ECO:0000256" key="2">
    <source>
        <dbReference type="ARBA" id="ARBA00004396"/>
    </source>
</evidence>
<evidence type="ECO:0000256" key="6">
    <source>
        <dbReference type="ARBA" id="ARBA00022452"/>
    </source>
</evidence>
<organism evidence="16 17">
    <name type="scientific">Digitaria exilis</name>
    <dbReference type="NCBI Taxonomy" id="1010633"/>
    <lineage>
        <taxon>Eukaryota</taxon>
        <taxon>Viridiplantae</taxon>
        <taxon>Streptophyta</taxon>
        <taxon>Embryophyta</taxon>
        <taxon>Tracheophyta</taxon>
        <taxon>Spermatophyta</taxon>
        <taxon>Magnoliopsida</taxon>
        <taxon>Liliopsida</taxon>
        <taxon>Poales</taxon>
        <taxon>Poaceae</taxon>
        <taxon>PACMAD clade</taxon>
        <taxon>Panicoideae</taxon>
        <taxon>Panicodae</taxon>
        <taxon>Paniceae</taxon>
        <taxon>Anthephorinae</taxon>
        <taxon>Digitaria</taxon>
    </lineage>
</organism>
<dbReference type="GO" id="GO:0015288">
    <property type="term" value="F:porin activity"/>
    <property type="evidence" value="ECO:0007669"/>
    <property type="project" value="UniProtKB-KW"/>
</dbReference>
<evidence type="ECO:0000256" key="12">
    <source>
        <dbReference type="ARBA" id="ARBA00023114"/>
    </source>
</evidence>
<keyword evidence="10" id="KW-1002">Plastid outer membrane</keyword>
<keyword evidence="5" id="KW-0813">Transport</keyword>
<evidence type="ECO:0000256" key="14">
    <source>
        <dbReference type="SAM" id="MobiDB-lite"/>
    </source>
</evidence>
<dbReference type="EMBL" id="JACEFO010003168">
    <property type="protein sequence ID" value="KAF8643954.1"/>
    <property type="molecule type" value="Genomic_DNA"/>
</dbReference>
<keyword evidence="8" id="KW-0934">Plastid</keyword>
<keyword evidence="7" id="KW-0150">Chloroplast</keyword>
<feature type="region of interest" description="Disordered" evidence="14">
    <location>
        <begin position="1"/>
        <end position="68"/>
    </location>
</feature>
<dbReference type="Proteomes" id="UP000636709">
    <property type="component" value="Unassembled WGS sequence"/>
</dbReference>
<comment type="subcellular location">
    <subcellularLocation>
        <location evidence="2">Plastid</location>
        <location evidence="2">Chloroplast outer membrane</location>
        <topology evidence="2">Multi-pass membrane protein</topology>
    </subcellularLocation>
    <subcellularLocation>
        <location evidence="3">Plastid</location>
        <location evidence="3">Etioplast membrane</location>
        <topology evidence="3">Multi-pass membrane protein</topology>
    </subcellularLocation>
</comment>
<evidence type="ECO:0000256" key="9">
    <source>
        <dbReference type="ARBA" id="ARBA00022692"/>
    </source>
</evidence>
<comment type="subunit">
    <text evidence="4">Homooligomers form large rather nonselective pores in plastidial outer membranes.</text>
</comment>
<keyword evidence="13 15" id="KW-0472">Membrane</keyword>